<dbReference type="Proteomes" id="UP001596223">
    <property type="component" value="Unassembled WGS sequence"/>
</dbReference>
<evidence type="ECO:0008006" key="4">
    <source>
        <dbReference type="Google" id="ProtNLM"/>
    </source>
</evidence>
<organism evidence="2 3">
    <name type="scientific">Nocardia lasii</name>
    <dbReference type="NCBI Taxonomy" id="1616107"/>
    <lineage>
        <taxon>Bacteria</taxon>
        <taxon>Bacillati</taxon>
        <taxon>Actinomycetota</taxon>
        <taxon>Actinomycetes</taxon>
        <taxon>Mycobacteriales</taxon>
        <taxon>Nocardiaceae</taxon>
        <taxon>Nocardia</taxon>
    </lineage>
</organism>
<comment type="caution">
    <text evidence="2">The sequence shown here is derived from an EMBL/GenBank/DDBJ whole genome shotgun (WGS) entry which is preliminary data.</text>
</comment>
<name>A0ABW1JXW7_9NOCA</name>
<sequence>MTTSRPEFSRPEFSRPFTARPPQPGWAYRSDPYLLPISGGEFGGYASEGDVLVNQTADGVNLNVIWDELAEVLALQNTDRSSLARLVSFPTIANADPIPQVPDSDHFEEASEYGEPTGLRAAPDALIMGYDFKDYDAATRFTWKFLRNASAEQVRSSIDRMLNADNRLVNGTVLRRLFDNTQGANEFQHNVYPLWNGDAMIPPPYAGQEFGVSNHMLASGASVIDSDDLELLISQVRSKGYGLQPNTRLLLLCNPAQGEAIAGFKRGVPSRPREGSETGDVLPRFDFIPSDSAPAYLTEENVVGKVAPGEFGGLPVAGSYGPAWVIESHYIPAGYVACVATGGPNSDLNPVALRQHTNPAYQGLRVIPGRDQRYPLQDSFFARGFGTGIRHRGAAAVLQVTTDLTYEPPAWHWH</sequence>
<dbReference type="RefSeq" id="WP_378609293.1">
    <property type="nucleotide sequence ID" value="NZ_JBHSQN010000015.1"/>
</dbReference>
<keyword evidence="3" id="KW-1185">Reference proteome</keyword>
<evidence type="ECO:0000313" key="3">
    <source>
        <dbReference type="Proteomes" id="UP001596223"/>
    </source>
</evidence>
<evidence type="ECO:0000313" key="2">
    <source>
        <dbReference type="EMBL" id="MFC6014095.1"/>
    </source>
</evidence>
<reference evidence="3" key="1">
    <citation type="journal article" date="2019" name="Int. J. Syst. Evol. Microbiol.">
        <title>The Global Catalogue of Microorganisms (GCM) 10K type strain sequencing project: providing services to taxonomists for standard genome sequencing and annotation.</title>
        <authorList>
            <consortium name="The Broad Institute Genomics Platform"/>
            <consortium name="The Broad Institute Genome Sequencing Center for Infectious Disease"/>
            <person name="Wu L."/>
            <person name="Ma J."/>
        </authorList>
    </citation>
    <scope>NUCLEOTIDE SEQUENCE [LARGE SCALE GENOMIC DNA]</scope>
    <source>
        <strain evidence="3">CCUG 36956</strain>
    </source>
</reference>
<evidence type="ECO:0000256" key="1">
    <source>
        <dbReference type="SAM" id="MobiDB-lite"/>
    </source>
</evidence>
<dbReference type="EMBL" id="JBHSQN010000015">
    <property type="protein sequence ID" value="MFC6014095.1"/>
    <property type="molecule type" value="Genomic_DNA"/>
</dbReference>
<feature type="region of interest" description="Disordered" evidence="1">
    <location>
        <begin position="1"/>
        <end position="24"/>
    </location>
</feature>
<gene>
    <name evidence="2" type="ORF">ACFP3H_23820</name>
</gene>
<protein>
    <recommendedName>
        <fullName evidence="4">Bacteriophage protein</fullName>
    </recommendedName>
</protein>
<accession>A0ABW1JXW7</accession>
<proteinExistence type="predicted"/>